<dbReference type="CDD" id="cd18579">
    <property type="entry name" value="ABC_6TM_ABCC_D1"/>
    <property type="match status" value="2"/>
</dbReference>
<feature type="transmembrane region" description="Helical" evidence="13">
    <location>
        <begin position="1149"/>
        <end position="1168"/>
    </location>
</feature>
<name>A0ABY9DY33_VITVI</name>
<dbReference type="InterPro" id="IPR003439">
    <property type="entry name" value="ABC_transporter-like_ATP-bd"/>
</dbReference>
<feature type="transmembrane region" description="Helical" evidence="13">
    <location>
        <begin position="337"/>
        <end position="360"/>
    </location>
</feature>
<feature type="transmembrane region" description="Helical" evidence="13">
    <location>
        <begin position="1555"/>
        <end position="1576"/>
    </location>
</feature>
<feature type="transmembrane region" description="Helical" evidence="13">
    <location>
        <begin position="1919"/>
        <end position="1941"/>
    </location>
</feature>
<evidence type="ECO:0000256" key="11">
    <source>
        <dbReference type="ARBA" id="ARBA00034018"/>
    </source>
</evidence>
<dbReference type="PROSITE" id="PS50893">
    <property type="entry name" value="ABC_TRANSPORTER_2"/>
    <property type="match status" value="4"/>
</dbReference>
<feature type="transmembrane region" description="Helical" evidence="13">
    <location>
        <begin position="1180"/>
        <end position="1200"/>
    </location>
</feature>
<feature type="transmembrane region" description="Helical" evidence="13">
    <location>
        <begin position="131"/>
        <end position="152"/>
    </location>
</feature>
<evidence type="ECO:0000313" key="16">
    <source>
        <dbReference type="EMBL" id="WKA12595.1"/>
    </source>
</evidence>
<dbReference type="InterPro" id="IPR011527">
    <property type="entry name" value="ABC1_TM_dom"/>
</dbReference>
<keyword evidence="17" id="KW-1185">Reference proteome</keyword>
<accession>A0ABY9DY33</accession>
<feature type="domain" description="ABC transporter" evidence="14">
    <location>
        <begin position="614"/>
        <end position="837"/>
    </location>
</feature>
<dbReference type="SUPFAM" id="SSF90123">
    <property type="entry name" value="ABC transporter transmembrane region"/>
    <property type="match status" value="4"/>
</dbReference>
<reference evidence="16 17" key="1">
    <citation type="journal article" date="2023" name="Hortic Res">
        <title>The complete reference genome for grapevine (Vitis vinifera L.) genetics and breeding.</title>
        <authorList>
            <person name="Shi X."/>
            <person name="Cao S."/>
            <person name="Wang X."/>
            <person name="Huang S."/>
            <person name="Wang Y."/>
            <person name="Liu Z."/>
            <person name="Liu W."/>
            <person name="Leng X."/>
            <person name="Peng Y."/>
            <person name="Wang N."/>
            <person name="Wang Y."/>
            <person name="Ma Z."/>
            <person name="Xu X."/>
            <person name="Zhang F."/>
            <person name="Xue H."/>
            <person name="Zhong H."/>
            <person name="Wang Y."/>
            <person name="Zhang K."/>
            <person name="Velt A."/>
            <person name="Avia K."/>
            <person name="Holtgrawe D."/>
            <person name="Grimplet J."/>
            <person name="Matus J.T."/>
            <person name="Ware D."/>
            <person name="Wu X."/>
            <person name="Wang H."/>
            <person name="Liu C."/>
            <person name="Fang Y."/>
            <person name="Rustenholz C."/>
            <person name="Cheng Z."/>
            <person name="Xiao H."/>
            <person name="Zhou Y."/>
        </authorList>
    </citation>
    <scope>NUCLEOTIDE SEQUENCE [LARGE SCALE GENOMIC DNA]</scope>
    <source>
        <strain evidence="17">cv. Pinot noir / PN40024</strain>
        <tissue evidence="16">Leaf</tissue>
    </source>
</reference>
<feature type="transmembrane region" description="Helical" evidence="13">
    <location>
        <begin position="1731"/>
        <end position="1749"/>
    </location>
</feature>
<feature type="region of interest" description="Disordered" evidence="12">
    <location>
        <begin position="2258"/>
        <end position="2291"/>
    </location>
</feature>
<keyword evidence="10 13" id="KW-0472">Membrane</keyword>
<evidence type="ECO:0000256" key="12">
    <source>
        <dbReference type="SAM" id="MobiDB-lite"/>
    </source>
</evidence>
<dbReference type="CDD" id="cd03244">
    <property type="entry name" value="ABCC_MRP_domain2"/>
    <property type="match status" value="2"/>
</dbReference>
<feature type="domain" description="ABC transmembrane type-1" evidence="15">
    <location>
        <begin position="2321"/>
        <end position="2601"/>
    </location>
</feature>
<feature type="transmembrane region" description="Helical" evidence="13">
    <location>
        <begin position="1041"/>
        <end position="1059"/>
    </location>
</feature>
<feature type="transmembrane region" description="Helical" evidence="13">
    <location>
        <begin position="438"/>
        <end position="457"/>
    </location>
</feature>
<feature type="domain" description="ABC transporter" evidence="14">
    <location>
        <begin position="1244"/>
        <end position="1478"/>
    </location>
</feature>
<feature type="transmembrane region" description="Helical" evidence="13">
    <location>
        <begin position="64"/>
        <end position="86"/>
    </location>
</feature>
<feature type="domain" description="ABC transporter" evidence="14">
    <location>
        <begin position="2638"/>
        <end position="2872"/>
    </location>
</feature>
<keyword evidence="9 13" id="KW-1133">Transmembrane helix</keyword>
<dbReference type="InterPro" id="IPR027417">
    <property type="entry name" value="P-loop_NTPase"/>
</dbReference>
<feature type="transmembrane region" description="Helical" evidence="13">
    <location>
        <begin position="20"/>
        <end position="43"/>
    </location>
</feature>
<feature type="domain" description="ABC transmembrane type-1" evidence="15">
    <location>
        <begin position="300"/>
        <end position="580"/>
    </location>
</feature>
<feature type="domain" description="ABC transmembrane type-1" evidence="15">
    <location>
        <begin position="927"/>
        <end position="1207"/>
    </location>
</feature>
<dbReference type="EMBL" id="CP126666">
    <property type="protein sequence ID" value="WKA12595.1"/>
    <property type="molecule type" value="Genomic_DNA"/>
</dbReference>
<keyword evidence="8" id="KW-1278">Translocase</keyword>
<dbReference type="CDD" id="cd18580">
    <property type="entry name" value="ABC_6TM_ABCC_D2"/>
    <property type="match status" value="2"/>
</dbReference>
<feature type="transmembrane region" description="Helical" evidence="13">
    <location>
        <begin position="2317"/>
        <end position="2340"/>
    </location>
</feature>
<dbReference type="InterPro" id="IPR003593">
    <property type="entry name" value="AAA+_ATPase"/>
</dbReference>
<feature type="transmembrane region" description="Helical" evidence="13">
    <location>
        <begin position="966"/>
        <end position="992"/>
    </location>
</feature>
<evidence type="ECO:0000259" key="14">
    <source>
        <dbReference type="PROSITE" id="PS50893"/>
    </source>
</evidence>
<dbReference type="SUPFAM" id="SSF52540">
    <property type="entry name" value="P-loop containing nucleoside triphosphate hydrolases"/>
    <property type="match status" value="4"/>
</dbReference>
<proteinExistence type="inferred from homology"/>
<feature type="transmembrane region" description="Helical" evidence="13">
    <location>
        <begin position="1832"/>
        <end position="1851"/>
    </location>
</feature>
<dbReference type="PANTHER" id="PTHR24223:SF181">
    <property type="entry name" value="ABC TRANSPORTER C FAMILY MEMBER 3"/>
    <property type="match status" value="1"/>
</dbReference>
<sequence>MVGFEAMVTYSGTGFLLNPVFLRAFSASLHLVLLLLLFVSWVCKRIKGGAPENCKRTRFLYYKQTFACCQGLSLLNLLLCFLNYFYWYRNGWSDERLVTLLDLVLRTLAWGAVCVYLHTQFIGSVEPKFPFLLRVWWGFYFSISCYCLVLDIVKRHQSLRIQYLVPDIVYVITGLFLCYSGFLGKNQGEESILREPLLNGSTSISRVESNKSKGEATVTPFSKASFFSLLTFSWIGPLIAEGNKKTLDLEDVPQLDTSNSVAGVFPAFSNKLQCDSGGSSGVTTLKLVKALIFACWAEILLTAFLVLVNTLASYVGPYLIDTFVQYLNGRREFKNEGYLLAMAFFVAKLVECLSVRHWFFRLQQVGIRIRAVLITMIYNKGLTLSCQSKQGHSTGEIINFMSVDAERIGDFSWYMHDPWMVIVQVTLALLILYKNLGLASVAAFFATVIVMLTNVPLGKWQEKFQDKLMESKDKRMKATSEILRNMRILKLQGWEMKFLSKIVDLRKNETGWLKKYLYTSAVTTFVFWGAPTFVSVATFGTCMLLGIPLESGKILSSLATFRILQEPIYSLPDLISMIAQTKVSLDRIASFLRLDDLPSDVIERLPKGSSDTAIEIVDGNFSWDLSSPNPTLKDINLRVCRGMRVAVCGTVGSGKSSLLSCMLGEVPKISGILKLCGTKAYVAQSPWIQSGKIEENILFGKEMDRERYERVLDACSLKKDLEFLSFGDQTIIGERGINMSGGQKQRIQIARALYQNADIYLFDDPFSAVDAHTGTHLFKECLLGLLGSKTVIYVTHQVEFLPAADLILVMKDGRVTQAGKYNEILNSGTDFMELVGAHKKALLALNSVEAGSLSEKLSIHEDSDNIGGTSEVVEKEENRGGQNGKAEEIDGTKGQLVQEEEREKGKVGLWVYWKYIRTAYGGALVPFILLSQILFQLLQIGSNYWMAWASPVSDDVKPAVRGSTLIIVYVALAVGSSFCVLSRAMLLVTAGYKTATILFNKMHLCVFRAPMSFFDATPSGRILNRASTDQSTIDTTMPMQVGAFAFQLIQLLGIIAVMSQVAWQVFIVFIPVIATCIWYQQYYIPSARELSRLAGVCKAPVIQHFSETIAGSMTIRSFDQESRFRDTNMKLVDGYIRPKFNIAGAMEWLCFRLDMLSSATFAFSLVFLISVPEGVIDPGIAGLAVTYGLNLNMIQAWVIWNLCNMENKIISVERILQYTSIPSEPPLVTEENRLACSWPSHGEVDIQDLQVRYAPHMPLVLRGLTCTFLGGMKTGIVGRTGSGKSTLIQTLFRIVEPAAGQIMIDGTNISSIGLHDLRSRLSIIPQDPTMFEGTVRSNLDPLEEYSDEQIWEALDKCQLGDEVRKKEGKLDSAVIENGENWSMGQRQLVCLGRVLLKKSKVLVLDEATASVDTATDNLIQQTLRQHFVDSTVITIAHRITSVLDSDKVLLLDHGLIEEYDTPTRLLENKSSSFAKLVAEYTVRNGWSGEKLVTLLDLVLRTLSWGAVSVYLHTQFHGSVEPKFPFLLRVWWGFYFSISCYCLVIDIVKKDQSLQVQFLVPDIVYVITGLFLCYSGFLGNNQGEESILREPLLNGGTSISIVESDESKGEETVTPFSKAGFFSLLTFSWIGPLIAEGNKKTLDLGDVPQLDTSNSVVAVFPAFRNKLQCDCGGSNGVTTLKLVKALIFAFWAEILLTALFLLLDILASYVGPYLIDTFVQYLNGRREFKNEGYVLVMVFFLAKLVECLSLRQCSFRLQQVGFRIRAVMITMIYNKGLTLSCQSKQGHTTGEIINFMSVDAERIGDFIWYMHGPWMVIVQVTLALLILYKNVGLASVAAFFATIIVMLANVPLGKWEEKFQGKLMESKDKRMKATSEILRNMRILKLQGWEMKFLSKIVDLRKNETGWLKKYLYTSAMTTFFFWVAPTFVSVVTFGTCMLIGIPLESGKILSSLATFRILQQPIYLLPDLISMIVQTKVSLDRITSFLRLVDLQSDVIERLPKGSSDTAIEIVDGNFSWDLSSPNPTLKDINLRVCRGMRVAVCGTVGSGKSSLLSCMLGEVPKISGILKLCGTKAYVAQSPWIQSGKIEENILFGKEMDRERYERVLDACSLKKDLEVLSFGDQTVIGERGINLSGGQKQRIQIARALYQNADIYLFDDPFSAVDAHTGTHLFKECLLGLLGSKTVIYVTHQVEFLPAADLILVMKDGRITQAGKYNEILNSGTDFMELVGAHKKALSALNSVETGSLSEKLSIHEDSDNIGGTSEVVEKEENSGGQNGKAEEIDGPKGQLVQEEEREKGKVGLWVYWNYMRTAYGGALVPFILLSQILFQLLQIGSNYWMAWASPVSDDVKPAVRGSTLIIVYVALAVGSSFCVLSRAMLLVTAGYKTATILFNKMHLCVFRAPMSFFDATPSGRILNRASTDQSTIDTNIATQVGACAFQLIQLLGIIAVMSQVAWQVFIVFIPVAATCIWYQQYYIPSARELSRLAGVCKAPIIQHFSETISGSMTIRSFDQESRFRDTNMKLIDGYIRPKFSIAGAIEWLCFRLDMLSSVTFAFSLVFLISVPEGVIDPGLAGLTVTYGLNLNMILAWVIWNFCNMENIIISVERILQYTSIPSEPPLVIEENRPACSWPSHGQVDIQDLQVRYAPHMPLVLRGLTCTFLGGMKTGIVGRTGSGKSTLIQTLFRIVEPAAGQITIDGTNISSIGLHDLRSRLSIIPQDPTMFEGTVRSNLDPLEEYSDEQIWEALDKCQLGDEVRKKEGKLDSAVTENGENWSMGQRQLVCLGRVLLKKSKVLVLDEATASVDTATDNLIQQTLRQHFVDSTVITIAHRITSVLDSDMVLLLDHGLVEEYDTPTRLLENKSSSFAKLVAEYTVRSNSSLENVADT</sequence>
<dbReference type="Proteomes" id="UP001227230">
    <property type="component" value="Chromosome 19"/>
</dbReference>
<gene>
    <name evidence="16" type="ORF">VitviT2T_029967</name>
</gene>
<feature type="transmembrane region" description="Helical" evidence="13">
    <location>
        <begin position="1065"/>
        <end position="1084"/>
    </location>
</feature>
<feature type="region of interest" description="Disordered" evidence="12">
    <location>
        <begin position="864"/>
        <end position="893"/>
    </location>
</feature>
<keyword evidence="5 13" id="KW-0812">Transmembrane</keyword>
<dbReference type="PROSITE" id="PS00211">
    <property type="entry name" value="ABC_TRANSPORTER_1"/>
    <property type="match status" value="2"/>
</dbReference>
<evidence type="ECO:0000256" key="13">
    <source>
        <dbReference type="SAM" id="Phobius"/>
    </source>
</evidence>
<evidence type="ECO:0000256" key="6">
    <source>
        <dbReference type="ARBA" id="ARBA00022741"/>
    </source>
</evidence>
<keyword evidence="4" id="KW-0813">Transport</keyword>
<feature type="transmembrane region" description="Helical" evidence="13">
    <location>
        <begin position="1523"/>
        <end position="1543"/>
    </location>
</feature>
<evidence type="ECO:0000256" key="4">
    <source>
        <dbReference type="ARBA" id="ARBA00022448"/>
    </source>
</evidence>
<organism evidence="16 17">
    <name type="scientific">Vitis vinifera</name>
    <name type="common">Grape</name>
    <dbReference type="NCBI Taxonomy" id="29760"/>
    <lineage>
        <taxon>Eukaryota</taxon>
        <taxon>Viridiplantae</taxon>
        <taxon>Streptophyta</taxon>
        <taxon>Embryophyta</taxon>
        <taxon>Tracheophyta</taxon>
        <taxon>Spermatophyta</taxon>
        <taxon>Magnoliopsida</taxon>
        <taxon>eudicotyledons</taxon>
        <taxon>Gunneridae</taxon>
        <taxon>Pentapetalae</taxon>
        <taxon>rosids</taxon>
        <taxon>Vitales</taxon>
        <taxon>Vitaceae</taxon>
        <taxon>Viteae</taxon>
        <taxon>Vitis</taxon>
    </lineage>
</organism>
<comment type="catalytic activity">
    <reaction evidence="11">
        <text>ATP + H2O + xenobioticSide 1 = ADP + phosphate + xenobioticSide 2.</text>
        <dbReference type="EC" id="7.6.2.2"/>
    </reaction>
</comment>
<feature type="transmembrane region" description="Helical" evidence="13">
    <location>
        <begin position="290"/>
        <end position="317"/>
    </location>
</feature>
<feature type="transmembrane region" description="Helical" evidence="13">
    <location>
        <begin position="1805"/>
        <end position="1826"/>
    </location>
</feature>
<feature type="transmembrane region" description="Helical" evidence="13">
    <location>
        <begin position="164"/>
        <end position="184"/>
    </location>
</feature>
<dbReference type="Pfam" id="PF00664">
    <property type="entry name" value="ABC_membrane"/>
    <property type="match status" value="4"/>
</dbReference>
<dbReference type="InterPro" id="IPR050173">
    <property type="entry name" value="ABC_transporter_C-like"/>
</dbReference>
<dbReference type="SMART" id="SM00382">
    <property type="entry name" value="AAA"/>
    <property type="match status" value="4"/>
</dbReference>
<dbReference type="InterPro" id="IPR036640">
    <property type="entry name" value="ABC1_TM_sf"/>
</dbReference>
<keyword evidence="6" id="KW-0547">Nucleotide-binding</keyword>
<protein>
    <recommendedName>
        <fullName evidence="3">ABC-type xenobiotic transporter</fullName>
        <ecNumber evidence="3">7.6.2.2</ecNumber>
    </recommendedName>
</protein>
<evidence type="ECO:0000256" key="3">
    <source>
        <dbReference type="ARBA" id="ARBA00012191"/>
    </source>
</evidence>
<evidence type="ECO:0000256" key="7">
    <source>
        <dbReference type="ARBA" id="ARBA00022840"/>
    </source>
</evidence>
<feature type="transmembrane region" description="Helical" evidence="13">
    <location>
        <begin position="923"/>
        <end position="946"/>
    </location>
</feature>
<dbReference type="PROSITE" id="PS50929">
    <property type="entry name" value="ABC_TM1F"/>
    <property type="match status" value="4"/>
</dbReference>
<evidence type="ECO:0000256" key="1">
    <source>
        <dbReference type="ARBA" id="ARBA00004141"/>
    </source>
</evidence>
<evidence type="ECO:0000256" key="9">
    <source>
        <dbReference type="ARBA" id="ARBA00022989"/>
    </source>
</evidence>
<dbReference type="InterPro" id="IPR044726">
    <property type="entry name" value="ABCC_6TM_D2"/>
</dbReference>
<dbReference type="CDD" id="cd03250">
    <property type="entry name" value="ABCC_MRP_domain1"/>
    <property type="match status" value="2"/>
</dbReference>
<evidence type="ECO:0000259" key="15">
    <source>
        <dbReference type="PROSITE" id="PS50929"/>
    </source>
</evidence>
<feature type="compositionally biased region" description="Basic and acidic residues" evidence="12">
    <location>
        <begin position="872"/>
        <end position="891"/>
    </location>
</feature>
<dbReference type="InterPro" id="IPR017871">
    <property type="entry name" value="ABC_transporter-like_CS"/>
</dbReference>
<dbReference type="Pfam" id="PF00005">
    <property type="entry name" value="ABC_tran"/>
    <property type="match status" value="4"/>
</dbReference>
<feature type="domain" description="ABC transporter" evidence="14">
    <location>
        <begin position="2008"/>
        <end position="2231"/>
    </location>
</feature>
<feature type="domain" description="ABC transmembrane type-1" evidence="15">
    <location>
        <begin position="1694"/>
        <end position="1974"/>
    </location>
</feature>
<evidence type="ECO:0000313" key="17">
    <source>
        <dbReference type="Proteomes" id="UP001227230"/>
    </source>
</evidence>
<dbReference type="Gene3D" id="1.20.1560.10">
    <property type="entry name" value="ABC transporter type 1, transmembrane domain"/>
    <property type="match status" value="4"/>
</dbReference>
<dbReference type="InterPro" id="IPR044746">
    <property type="entry name" value="ABCC_6TM_D1"/>
</dbReference>
<evidence type="ECO:0000256" key="10">
    <source>
        <dbReference type="ARBA" id="ARBA00023136"/>
    </source>
</evidence>
<feature type="transmembrane region" description="Helical" evidence="13">
    <location>
        <begin position="98"/>
        <end position="119"/>
    </location>
</feature>
<feature type="transmembrane region" description="Helical" evidence="13">
    <location>
        <begin position="2543"/>
        <end position="2563"/>
    </location>
</feature>
<feature type="transmembrane region" description="Helical" evidence="13">
    <location>
        <begin position="1684"/>
        <end position="1711"/>
    </location>
</feature>
<feature type="transmembrane region" description="Helical" evidence="13">
    <location>
        <begin position="2455"/>
        <end position="2473"/>
    </location>
</feature>
<dbReference type="Gene3D" id="3.40.50.300">
    <property type="entry name" value="P-loop containing nucleotide triphosphate hydrolases"/>
    <property type="match status" value="4"/>
</dbReference>
<evidence type="ECO:0000256" key="2">
    <source>
        <dbReference type="ARBA" id="ARBA00009726"/>
    </source>
</evidence>
<evidence type="ECO:0000256" key="8">
    <source>
        <dbReference type="ARBA" id="ARBA00022967"/>
    </source>
</evidence>
<evidence type="ECO:0000256" key="5">
    <source>
        <dbReference type="ARBA" id="ARBA00022692"/>
    </source>
</evidence>
<comment type="subcellular location">
    <subcellularLocation>
        <location evidence="1">Membrane</location>
        <topology evidence="1">Multi-pass membrane protein</topology>
    </subcellularLocation>
</comment>
<comment type="similarity">
    <text evidence="2">Belongs to the ABC transporter superfamily. ABCC family. Conjugate transporter (TC 3.A.1.208) subfamily.</text>
</comment>
<dbReference type="PANTHER" id="PTHR24223">
    <property type="entry name" value="ATP-BINDING CASSETTE SUB-FAMILY C"/>
    <property type="match status" value="1"/>
</dbReference>
<keyword evidence="7" id="KW-0067">ATP-binding</keyword>
<feature type="transmembrane region" description="Helical" evidence="13">
    <location>
        <begin position="2575"/>
        <end position="2594"/>
    </location>
</feature>
<dbReference type="EC" id="7.6.2.2" evidence="3"/>
<feature type="transmembrane region" description="Helical" evidence="13">
    <location>
        <begin position="2360"/>
        <end position="2386"/>
    </location>
</feature>